<dbReference type="FunFam" id="1.20.58.900:FF:000002">
    <property type="entry name" value="small G protein signaling modulator 1"/>
    <property type="match status" value="1"/>
</dbReference>
<dbReference type="InterPro" id="IPR037213">
    <property type="entry name" value="Run_dom_sf"/>
</dbReference>
<dbReference type="InterPro" id="IPR021935">
    <property type="entry name" value="SGSM1/2_RBD"/>
</dbReference>
<evidence type="ECO:0000256" key="3">
    <source>
        <dbReference type="ARBA" id="ARBA00022490"/>
    </source>
</evidence>
<evidence type="ECO:0000256" key="4">
    <source>
        <dbReference type="ARBA" id="ARBA00034124"/>
    </source>
</evidence>
<accession>A0A674EPH0</accession>
<reference evidence="8" key="1">
    <citation type="submission" date="2025-08" db="UniProtKB">
        <authorList>
            <consortium name="Ensembl"/>
        </authorList>
    </citation>
    <scope>IDENTIFICATION</scope>
</reference>
<dbReference type="Gene3D" id="1.20.58.900">
    <property type="match status" value="1"/>
</dbReference>
<dbReference type="Pfam" id="PF00566">
    <property type="entry name" value="RabGAP-TBC"/>
    <property type="match status" value="1"/>
</dbReference>
<keyword evidence="9" id="KW-1185">Reference proteome</keyword>
<organism evidence="8 9">
    <name type="scientific">Salmo trutta</name>
    <name type="common">Brown trout</name>
    <dbReference type="NCBI Taxonomy" id="8032"/>
    <lineage>
        <taxon>Eukaryota</taxon>
        <taxon>Metazoa</taxon>
        <taxon>Chordata</taxon>
        <taxon>Craniata</taxon>
        <taxon>Vertebrata</taxon>
        <taxon>Euteleostomi</taxon>
        <taxon>Actinopterygii</taxon>
        <taxon>Neopterygii</taxon>
        <taxon>Teleostei</taxon>
        <taxon>Protacanthopterygii</taxon>
        <taxon>Salmoniformes</taxon>
        <taxon>Salmonidae</taxon>
        <taxon>Salmoninae</taxon>
        <taxon>Salmo</taxon>
    </lineage>
</organism>
<proteinExistence type="inferred from homology"/>
<feature type="region of interest" description="Disordered" evidence="5">
    <location>
        <begin position="622"/>
        <end position="678"/>
    </location>
</feature>
<dbReference type="SMART" id="SM00164">
    <property type="entry name" value="TBC"/>
    <property type="match status" value="1"/>
</dbReference>
<dbReference type="InterPro" id="IPR000195">
    <property type="entry name" value="Rab-GAP-TBC_dom"/>
</dbReference>
<dbReference type="SMART" id="SM00593">
    <property type="entry name" value="RUN"/>
    <property type="match status" value="1"/>
</dbReference>
<comment type="subcellular location">
    <subcellularLocation>
        <location evidence="1">Cytoplasm</location>
    </subcellularLocation>
</comment>
<dbReference type="Pfam" id="PF02759">
    <property type="entry name" value="RUN"/>
    <property type="match status" value="1"/>
</dbReference>
<evidence type="ECO:0000256" key="1">
    <source>
        <dbReference type="ARBA" id="ARBA00004496"/>
    </source>
</evidence>
<dbReference type="GeneTree" id="ENSGT00940000156871"/>
<reference evidence="8" key="2">
    <citation type="submission" date="2025-09" db="UniProtKB">
        <authorList>
            <consortium name="Ensembl"/>
        </authorList>
    </citation>
    <scope>IDENTIFICATION</scope>
</reference>
<dbReference type="Ensembl" id="ENSSTUT00000117494.1">
    <property type="protein sequence ID" value="ENSSTUP00000109729.1"/>
    <property type="gene ID" value="ENSSTUG00000048062.1"/>
</dbReference>
<dbReference type="Proteomes" id="UP000472277">
    <property type="component" value="Chromosome 23"/>
</dbReference>
<dbReference type="GO" id="GO:0005096">
    <property type="term" value="F:GTPase activator activity"/>
    <property type="evidence" value="ECO:0007669"/>
    <property type="project" value="UniProtKB-KW"/>
</dbReference>
<dbReference type="AlphaFoldDB" id="A0A674EPH0"/>
<gene>
    <name evidence="8" type="primary">sgsm1b</name>
</gene>
<keyword evidence="2" id="KW-0343">GTPase activation</keyword>
<evidence type="ECO:0000256" key="5">
    <source>
        <dbReference type="SAM" id="MobiDB-lite"/>
    </source>
</evidence>
<dbReference type="PROSITE" id="PS50086">
    <property type="entry name" value="TBC_RABGAP"/>
    <property type="match status" value="1"/>
</dbReference>
<dbReference type="FunFam" id="2.30.29.230:FF:000001">
    <property type="entry name" value="Small G protein signaling modulator 2"/>
    <property type="match status" value="1"/>
</dbReference>
<dbReference type="InterPro" id="IPR037745">
    <property type="entry name" value="SGSM1/2"/>
</dbReference>
<evidence type="ECO:0000313" key="9">
    <source>
        <dbReference type="Proteomes" id="UP000472277"/>
    </source>
</evidence>
<dbReference type="InterPro" id="IPR004012">
    <property type="entry name" value="Run_dom"/>
</dbReference>
<dbReference type="Pfam" id="PF12068">
    <property type="entry name" value="PH_RBD"/>
    <property type="match status" value="1"/>
</dbReference>
<sequence>MSLFSQVKQIMEESVTRKFVHADSSHIISFCAVVEACVLHGLKRRAAGLLCSNKVAALFMKVGKSFTPAEELCQKVQELEQQAQLNNGSVQKQPGVTNLPPQGLRNLWIRTALMEKLLDKIVMYLVENSSTFYDSEAILMDPVDGPILASLLVGPCALEYTKVKTADHFWTDPSADELVQRHRIHSGHCRQDSPSRRPALIQKRQSSGSMEDRPILWARDYVESLHQNNRATLLFGKNNVLVQPRDDMEAIPGYLSLHQTADLMTLKWTPNQLMNGNVADDTEKSVYWDFAMTIRLEEIVYLHCHQQVDSGGTVVLVSQDGIQRPPLRFPRGGHLLQFLTCLETGLLPHGQLDPPLWSQRGKGKVFPKLRKRSPQGSVESVSDKEEDEATDYVFRILLPGTPSDFGMSHVISLFYHAWSSCFSCSQNGSPVGSLPNGCNQDRAPLKLLCDTMKYQIISRAFYGWLAYCRHLSTVRIHLSALVNPTIVDPNVPHDARGGLTVDVWSSFLQDCSAYDEHELLRLVYYGGVAPTIRKEVWPFLLGHYHFDMTQKHRLEVKQLTLESKEGEKHAEAIAKCNSVERPGPVQRDSTISTDVRGSYLSHLMRAIHDRVSDSLAYEPQGAASRPVAEAQAGSKLTEDLPVSRSTEEPKVTITVDDKAGEEHPKAPTQESKAPESKEVECSESVEIIQIPERLDLYLLNLHRIDKDVRRCDRTYWYFTPANLEKLRNIMCSYVWQHLEIGYVQGMCDLLAPLLVVLDDEVMAFSCFSELMKRMNQNFPHGGAMDSHFANMRSLIQILDSELFELMQMNGDYTHFYFCYRWFLLDFKREMLYDDVFSVWETIWAATYTSSTHFVLFIALALVEIYRDIILENNMDFTDIIKFFNEMAEHHNIPQVLTMARDLVLKVQTLIENK</sequence>
<dbReference type="FunFam" id="1.10.472.80:FF:000004">
    <property type="entry name" value="Small G protein signaling modulator 1"/>
    <property type="match status" value="1"/>
</dbReference>
<evidence type="ECO:0000313" key="8">
    <source>
        <dbReference type="Ensembl" id="ENSSTUP00000109729.1"/>
    </source>
</evidence>
<feature type="region of interest" description="Disordered" evidence="5">
    <location>
        <begin position="185"/>
        <end position="207"/>
    </location>
</feature>
<dbReference type="Gene3D" id="1.10.8.270">
    <property type="entry name" value="putative rabgap domain of human tbc1 domain family member 14 like domains"/>
    <property type="match status" value="1"/>
</dbReference>
<name>A0A674EPH0_SALTR</name>
<dbReference type="InterPro" id="IPR035969">
    <property type="entry name" value="Rab-GAP_TBC_sf"/>
</dbReference>
<evidence type="ECO:0000259" key="6">
    <source>
        <dbReference type="PROSITE" id="PS50086"/>
    </source>
</evidence>
<comment type="similarity">
    <text evidence="4">Belongs to the RUTBC family.</text>
</comment>
<dbReference type="Gene3D" id="1.10.472.80">
    <property type="entry name" value="Ypt/Rab-GAP domain of gyp1p, domain 3"/>
    <property type="match status" value="1"/>
</dbReference>
<dbReference type="PANTHER" id="PTHR22957:SF187">
    <property type="entry name" value="SMALL G PROTEIN SIGNALING MODULATOR 1"/>
    <property type="match status" value="1"/>
</dbReference>
<feature type="compositionally biased region" description="Basic and acidic residues" evidence="5">
    <location>
        <begin position="645"/>
        <end position="665"/>
    </location>
</feature>
<dbReference type="SUPFAM" id="SSF140741">
    <property type="entry name" value="RUN domain-like"/>
    <property type="match status" value="1"/>
</dbReference>
<keyword evidence="3" id="KW-0963">Cytoplasm</keyword>
<evidence type="ECO:0000256" key="2">
    <source>
        <dbReference type="ARBA" id="ARBA00022468"/>
    </source>
</evidence>
<dbReference type="PROSITE" id="PS50826">
    <property type="entry name" value="RUN"/>
    <property type="match status" value="1"/>
</dbReference>
<feature type="domain" description="Rab-GAP TBC" evidence="6">
    <location>
        <begin position="527"/>
        <end position="846"/>
    </location>
</feature>
<dbReference type="CDD" id="cd15784">
    <property type="entry name" value="PH_RUTBC"/>
    <property type="match status" value="1"/>
</dbReference>
<dbReference type="FunFam" id="1.10.8.270:FF:000006">
    <property type="entry name" value="Small G protein signaling modulator 2"/>
    <property type="match status" value="1"/>
</dbReference>
<dbReference type="Gene3D" id="2.30.29.230">
    <property type="match status" value="1"/>
</dbReference>
<evidence type="ECO:0000259" key="7">
    <source>
        <dbReference type="PROSITE" id="PS50826"/>
    </source>
</evidence>
<dbReference type="SUPFAM" id="SSF47923">
    <property type="entry name" value="Ypt/Rab-GAP domain of gyp1p"/>
    <property type="match status" value="2"/>
</dbReference>
<dbReference type="GO" id="GO:0031410">
    <property type="term" value="C:cytoplasmic vesicle"/>
    <property type="evidence" value="ECO:0007669"/>
    <property type="project" value="UniProtKB-ARBA"/>
</dbReference>
<feature type="domain" description="RUN" evidence="7">
    <location>
        <begin position="21"/>
        <end position="168"/>
    </location>
</feature>
<protein>
    <submittedName>
        <fullName evidence="8">Small G protein signaling modulator 1-like</fullName>
    </submittedName>
</protein>
<dbReference type="PANTHER" id="PTHR22957">
    <property type="entry name" value="TBC1 DOMAIN FAMILY MEMBER GTPASE-ACTIVATING PROTEIN"/>
    <property type="match status" value="1"/>
</dbReference>